<comment type="caution">
    <text evidence="1">The sequence shown here is derived from an EMBL/GenBank/DDBJ whole genome shotgun (WGS) entry which is preliminary data.</text>
</comment>
<sequence>MTTMTLPRAVPRTVTTIDRLLLASSAALVAFMERRHDGNRLQHLDTATNVRSDAAAVRHLGILPR</sequence>
<accession>A0A5C8HQP8</accession>
<evidence type="ECO:0000313" key="1">
    <source>
        <dbReference type="EMBL" id="TXK05689.1"/>
    </source>
</evidence>
<dbReference type="AlphaFoldDB" id="A0A5C8HQP8"/>
<organism evidence="1 2">
    <name type="scientific">Microbacterium mitrae</name>
    <dbReference type="NCBI Taxonomy" id="664640"/>
    <lineage>
        <taxon>Bacteria</taxon>
        <taxon>Bacillati</taxon>
        <taxon>Actinomycetota</taxon>
        <taxon>Actinomycetes</taxon>
        <taxon>Micrococcales</taxon>
        <taxon>Microbacteriaceae</taxon>
        <taxon>Microbacterium</taxon>
    </lineage>
</organism>
<gene>
    <name evidence="1" type="ORF">FVP60_01470</name>
</gene>
<reference evidence="1 2" key="1">
    <citation type="submission" date="2019-08" db="EMBL/GenBank/DDBJ databases">
        <authorList>
            <person name="Dong K."/>
        </authorList>
    </citation>
    <scope>NUCLEOTIDE SEQUENCE [LARGE SCALE GENOMIC DNA]</scope>
    <source>
        <strain evidence="1 2">M4-8</strain>
    </source>
</reference>
<keyword evidence="2" id="KW-1185">Reference proteome</keyword>
<dbReference type="Proteomes" id="UP000321196">
    <property type="component" value="Unassembled WGS sequence"/>
</dbReference>
<dbReference type="RefSeq" id="WP_147824500.1">
    <property type="nucleotide sequence ID" value="NZ_BAAARG010000001.1"/>
</dbReference>
<protein>
    <submittedName>
        <fullName evidence="1">Uncharacterized protein</fullName>
    </submittedName>
</protein>
<proteinExistence type="predicted"/>
<name>A0A5C8HQP8_9MICO</name>
<evidence type="ECO:0000313" key="2">
    <source>
        <dbReference type="Proteomes" id="UP000321196"/>
    </source>
</evidence>
<dbReference type="EMBL" id="VRSW01000001">
    <property type="protein sequence ID" value="TXK05689.1"/>
    <property type="molecule type" value="Genomic_DNA"/>
</dbReference>